<proteinExistence type="predicted"/>
<dbReference type="OrthoDB" id="7956241at2"/>
<evidence type="ECO:0000313" key="2">
    <source>
        <dbReference type="Proteomes" id="UP000051184"/>
    </source>
</evidence>
<gene>
    <name evidence="1" type="ORF">TA5114_00414</name>
</gene>
<protein>
    <recommendedName>
        <fullName evidence="3">Translocase</fullName>
    </recommendedName>
</protein>
<dbReference type="EMBL" id="CYUE01000002">
    <property type="protein sequence ID" value="CUK24629.1"/>
    <property type="molecule type" value="Genomic_DNA"/>
</dbReference>
<dbReference type="AlphaFoldDB" id="A0A0P1ILY6"/>
<evidence type="ECO:0008006" key="3">
    <source>
        <dbReference type="Google" id="ProtNLM"/>
    </source>
</evidence>
<accession>A0A0P1ILY6</accession>
<dbReference type="STRING" id="1715691.TA5113_00477"/>
<keyword evidence="2" id="KW-1185">Reference proteome</keyword>
<evidence type="ECO:0000313" key="1">
    <source>
        <dbReference type="EMBL" id="CUK24629.1"/>
    </source>
</evidence>
<sequence length="335" mass="35498">MIPIKLSGRSGKLALIAGTTVTAAAIGFFLQSGTPTQASAVQPEKVKKLEVPTEASVQIASSVGLSAHALPKVPSEPEASFPTRPITVSLSTDAPIAKMPLEEPTPILGCDMSLSAEPTIAALVDLTIEASCMPNARISISHAGLKFHEVLDDAGRLDITVPAFDEFASFNVTFPNGDERKARTEVPAVVFYDRVALQWLGETGLQIHALEFDADYGEEGHVWFGNPRDLTAVIGGNGGFMMRMGAGESEISRMADVYTFPKSNPSQDGQVLLTVEAEVNGANCNRPIAAETLQVNGGGDKLTNSFDLVMPDCGATGDFLVLKNLLEDLTIARNN</sequence>
<dbReference type="Proteomes" id="UP000051184">
    <property type="component" value="Unassembled WGS sequence"/>
</dbReference>
<name>A0A0P1ILY6_9RHOB</name>
<organism evidence="1 2">
    <name type="scientific">Cognatishimia activa</name>
    <dbReference type="NCBI Taxonomy" id="1715691"/>
    <lineage>
        <taxon>Bacteria</taxon>
        <taxon>Pseudomonadati</taxon>
        <taxon>Pseudomonadota</taxon>
        <taxon>Alphaproteobacteria</taxon>
        <taxon>Rhodobacterales</taxon>
        <taxon>Paracoccaceae</taxon>
        <taxon>Cognatishimia</taxon>
    </lineage>
</organism>
<reference evidence="2" key="1">
    <citation type="submission" date="2015-09" db="EMBL/GenBank/DDBJ databases">
        <authorList>
            <person name="Rodrigo-Torres Lidia"/>
            <person name="Arahal R.David."/>
        </authorList>
    </citation>
    <scope>NUCLEOTIDE SEQUENCE [LARGE SCALE GENOMIC DNA]</scope>
    <source>
        <strain evidence="2">CECT 5114</strain>
    </source>
</reference>
<dbReference type="RefSeq" id="WP_058313622.1">
    <property type="nucleotide sequence ID" value="NZ_CYTO01000004.1"/>
</dbReference>